<dbReference type="AlphaFoldDB" id="A0A923N308"/>
<keyword evidence="1" id="KW-0732">Signal</keyword>
<keyword evidence="3" id="KW-1185">Reference proteome</keyword>
<dbReference type="Proteomes" id="UP000603640">
    <property type="component" value="Unassembled WGS sequence"/>
</dbReference>
<name>A0A923N308_9BACT</name>
<organism evidence="2 3">
    <name type="scientific">Pontibacter cellulosilyticus</name>
    <dbReference type="NCBI Taxonomy" id="1720253"/>
    <lineage>
        <taxon>Bacteria</taxon>
        <taxon>Pseudomonadati</taxon>
        <taxon>Bacteroidota</taxon>
        <taxon>Cytophagia</taxon>
        <taxon>Cytophagales</taxon>
        <taxon>Hymenobacteraceae</taxon>
        <taxon>Pontibacter</taxon>
    </lineage>
</organism>
<evidence type="ECO:0008006" key="4">
    <source>
        <dbReference type="Google" id="ProtNLM"/>
    </source>
</evidence>
<feature type="chain" id="PRO_5036744906" description="Outer membrane protein beta-barrel domain-containing protein" evidence="1">
    <location>
        <begin position="24"/>
        <end position="202"/>
    </location>
</feature>
<gene>
    <name evidence="2" type="ORF">H8S84_00505</name>
</gene>
<evidence type="ECO:0000256" key="1">
    <source>
        <dbReference type="SAM" id="SignalP"/>
    </source>
</evidence>
<sequence length="202" mass="22365">MKPIYTFILALVLTVIVAPPTFAQQEQTDTTAVPPASPFHLKAQFAGGIGFLSVGVGRTLFDEKLETDLFLGYLPQSIGGDRIVTSAIKATYVPIKPVQIKTVNWQPLRVGLQVSYTFGSDYFATEPSDKYPKSYYGFSTALHGSILLGGQVDLTRVDRLKKFAAYYEFGTSMEYLVSYIQNPKYLSPGKIFNLALGVRMRL</sequence>
<comment type="caution">
    <text evidence="2">The sequence shown here is derived from an EMBL/GenBank/DDBJ whole genome shotgun (WGS) entry which is preliminary data.</text>
</comment>
<protein>
    <recommendedName>
        <fullName evidence="4">Outer membrane protein beta-barrel domain-containing protein</fullName>
    </recommendedName>
</protein>
<proteinExistence type="predicted"/>
<dbReference type="EMBL" id="JACRVF010000001">
    <property type="protein sequence ID" value="MBC5991308.1"/>
    <property type="molecule type" value="Genomic_DNA"/>
</dbReference>
<evidence type="ECO:0000313" key="2">
    <source>
        <dbReference type="EMBL" id="MBC5991308.1"/>
    </source>
</evidence>
<evidence type="ECO:0000313" key="3">
    <source>
        <dbReference type="Proteomes" id="UP000603640"/>
    </source>
</evidence>
<accession>A0A923N308</accession>
<feature type="signal peptide" evidence="1">
    <location>
        <begin position="1"/>
        <end position="23"/>
    </location>
</feature>
<reference evidence="2" key="1">
    <citation type="submission" date="2020-08" db="EMBL/GenBank/DDBJ databases">
        <title>Pontibacter sp. SD6 16S ribosomal RNA gene Genome sequencing and assembly.</title>
        <authorList>
            <person name="Kang M."/>
        </authorList>
    </citation>
    <scope>NUCLEOTIDE SEQUENCE</scope>
    <source>
        <strain evidence="2">SD6</strain>
    </source>
</reference>
<dbReference type="RefSeq" id="WP_187065319.1">
    <property type="nucleotide sequence ID" value="NZ_JACRVF010000001.1"/>
</dbReference>